<dbReference type="SMART" id="SM00448">
    <property type="entry name" value="REC"/>
    <property type="match status" value="1"/>
</dbReference>
<dbReference type="AlphaFoldDB" id="A0A160TXL7"/>
<dbReference type="GO" id="GO:0000160">
    <property type="term" value="P:phosphorelay signal transduction system"/>
    <property type="evidence" value="ECO:0007669"/>
    <property type="project" value="InterPro"/>
</dbReference>
<dbReference type="InterPro" id="IPR001789">
    <property type="entry name" value="Sig_transdc_resp-reg_receiver"/>
</dbReference>
<evidence type="ECO:0000313" key="2">
    <source>
        <dbReference type="EMBL" id="CUS56390.1"/>
    </source>
</evidence>
<dbReference type="EMBL" id="CZQD01000022">
    <property type="protein sequence ID" value="CUS56390.1"/>
    <property type="molecule type" value="Genomic_DNA"/>
</dbReference>
<accession>A0A160TXL7</accession>
<proteinExistence type="predicted"/>
<sequence>MEDDFLIAFDMKTQLEDAGMEVVGPVASNEDAKALIEPGSIQAAVLDMDLGGVASFPTAHRLKEFGIPFVFVTGNNEADLQDGLADSPIHTKPVHYPRLIEQLKGFASLD</sequence>
<dbReference type="InterPro" id="IPR011006">
    <property type="entry name" value="CheY-like_superfamily"/>
</dbReference>
<evidence type="ECO:0000259" key="1">
    <source>
        <dbReference type="PROSITE" id="PS50110"/>
    </source>
</evidence>
<dbReference type="Gene3D" id="3.40.50.2300">
    <property type="match status" value="1"/>
</dbReference>
<dbReference type="Pfam" id="PF00072">
    <property type="entry name" value="Response_reg"/>
    <property type="match status" value="1"/>
</dbReference>
<gene>
    <name evidence="2" type="ORF">MGWOODY_Hyp385</name>
</gene>
<feature type="domain" description="Response regulatory" evidence="1">
    <location>
        <begin position="1"/>
        <end position="107"/>
    </location>
</feature>
<name>A0A160TXL7_9ZZZZ</name>
<protein>
    <submittedName>
        <fullName evidence="2">Two-component system regulatory protein</fullName>
    </submittedName>
</protein>
<dbReference type="PROSITE" id="PS50110">
    <property type="entry name" value="RESPONSE_REGULATORY"/>
    <property type="match status" value="1"/>
</dbReference>
<reference evidence="2" key="1">
    <citation type="submission" date="2015-10" db="EMBL/GenBank/DDBJ databases">
        <authorList>
            <person name="Gilbert D.G."/>
        </authorList>
    </citation>
    <scope>NUCLEOTIDE SEQUENCE</scope>
</reference>
<organism evidence="2">
    <name type="scientific">hydrothermal vent metagenome</name>
    <dbReference type="NCBI Taxonomy" id="652676"/>
    <lineage>
        <taxon>unclassified sequences</taxon>
        <taxon>metagenomes</taxon>
        <taxon>ecological metagenomes</taxon>
    </lineage>
</organism>
<dbReference type="SUPFAM" id="SSF52172">
    <property type="entry name" value="CheY-like"/>
    <property type="match status" value="1"/>
</dbReference>